<keyword evidence="9" id="KW-0694">RNA-binding</keyword>
<dbReference type="Gene3D" id="3.30.70.330">
    <property type="match status" value="1"/>
</dbReference>
<dbReference type="InterPro" id="IPR012677">
    <property type="entry name" value="Nucleotide-bd_a/b_plait_sf"/>
</dbReference>
<evidence type="ECO:0000256" key="2">
    <source>
        <dbReference type="ARBA" id="ARBA00022664"/>
    </source>
</evidence>
<keyword evidence="6" id="KW-0508">mRNA splicing</keyword>
<dbReference type="SUPFAM" id="SSF57756">
    <property type="entry name" value="Retrovirus zinc finger-like domains"/>
    <property type="match status" value="1"/>
</dbReference>
<organism evidence="13 14">
    <name type="scientific">Ceratopteris richardii</name>
    <name type="common">Triangle waterfern</name>
    <dbReference type="NCBI Taxonomy" id="49495"/>
    <lineage>
        <taxon>Eukaryota</taxon>
        <taxon>Viridiplantae</taxon>
        <taxon>Streptophyta</taxon>
        <taxon>Embryophyta</taxon>
        <taxon>Tracheophyta</taxon>
        <taxon>Polypodiopsida</taxon>
        <taxon>Polypodiidae</taxon>
        <taxon>Polypodiales</taxon>
        <taxon>Pteridineae</taxon>
        <taxon>Pteridaceae</taxon>
        <taxon>Parkerioideae</taxon>
        <taxon>Ceratopteris</taxon>
    </lineage>
</organism>
<dbReference type="OrthoDB" id="5970at2759"/>
<evidence type="ECO:0000259" key="12">
    <source>
        <dbReference type="PROSITE" id="PS50158"/>
    </source>
</evidence>
<feature type="compositionally biased region" description="Low complexity" evidence="10">
    <location>
        <begin position="172"/>
        <end position="195"/>
    </location>
</feature>
<keyword evidence="5" id="KW-0862">Zinc</keyword>
<dbReference type="PANTHER" id="PTHR23147">
    <property type="entry name" value="SERINE/ARGININE RICH SPLICING FACTOR"/>
    <property type="match status" value="1"/>
</dbReference>
<keyword evidence="7" id="KW-0539">Nucleus</keyword>
<name>A0A8T2SXS0_CERRI</name>
<keyword evidence="3" id="KW-0479">Metal-binding</keyword>
<dbReference type="GO" id="GO:0008270">
    <property type="term" value="F:zinc ion binding"/>
    <property type="evidence" value="ECO:0007669"/>
    <property type="project" value="UniProtKB-KW"/>
</dbReference>
<dbReference type="Pfam" id="PF00098">
    <property type="entry name" value="zf-CCHC"/>
    <property type="match status" value="1"/>
</dbReference>
<dbReference type="InterPro" id="IPR035979">
    <property type="entry name" value="RBD_domain_sf"/>
</dbReference>
<evidence type="ECO:0000256" key="7">
    <source>
        <dbReference type="ARBA" id="ARBA00023242"/>
    </source>
</evidence>
<dbReference type="GO" id="GO:0003723">
    <property type="term" value="F:RNA binding"/>
    <property type="evidence" value="ECO:0007669"/>
    <property type="project" value="UniProtKB-UniRule"/>
</dbReference>
<evidence type="ECO:0000256" key="5">
    <source>
        <dbReference type="ARBA" id="ARBA00022833"/>
    </source>
</evidence>
<dbReference type="InterPro" id="IPR050907">
    <property type="entry name" value="SRSF"/>
</dbReference>
<gene>
    <name evidence="13" type="ORF">KP509_17G043100</name>
</gene>
<dbReference type="SUPFAM" id="SSF54928">
    <property type="entry name" value="RNA-binding domain, RBD"/>
    <property type="match status" value="1"/>
</dbReference>
<evidence type="ECO:0000256" key="9">
    <source>
        <dbReference type="PROSITE-ProRule" id="PRU00176"/>
    </source>
</evidence>
<dbReference type="Proteomes" id="UP000825935">
    <property type="component" value="Chromosome 17"/>
</dbReference>
<dbReference type="CDD" id="cd12373">
    <property type="entry name" value="RRM_SRSF3_like"/>
    <property type="match status" value="1"/>
</dbReference>
<dbReference type="PROSITE" id="PS50158">
    <property type="entry name" value="ZF_CCHC"/>
    <property type="match status" value="1"/>
</dbReference>
<dbReference type="PROSITE" id="PS50102">
    <property type="entry name" value="RRM"/>
    <property type="match status" value="1"/>
</dbReference>
<evidence type="ECO:0000256" key="3">
    <source>
        <dbReference type="ARBA" id="ARBA00022723"/>
    </source>
</evidence>
<dbReference type="Gene3D" id="4.10.60.10">
    <property type="entry name" value="Zinc finger, CCHC-type"/>
    <property type="match status" value="1"/>
</dbReference>
<feature type="domain" description="RRM" evidence="11">
    <location>
        <begin position="2"/>
        <end position="73"/>
    </location>
</feature>
<evidence type="ECO:0000259" key="11">
    <source>
        <dbReference type="PROSITE" id="PS50102"/>
    </source>
</evidence>
<keyword evidence="14" id="KW-1185">Reference proteome</keyword>
<comment type="subcellular location">
    <subcellularLocation>
        <location evidence="1">Nucleus</location>
    </subcellularLocation>
</comment>
<protein>
    <submittedName>
        <fullName evidence="13">Uncharacterized protein</fullName>
    </submittedName>
</protein>
<sequence length="243" mass="27579">MARVYVGSIDPRTTERELEDEFRVFGVLRSVWVARRPPGYAFVDFDDKRDAMDAIKSLNGRGGWRVEMARSPRGARNGRGDEKKCYECNEVGHFARECHLRIGSSRAGYGRRYRSRSRSRSRSYSPRYRNSPGYRRSLTPRRRHSSRSPSNQHHHKSPSVNGRSRDRWGYDSRSSSPIPRRPRASSIQSRSRSPPTLKNKNRSHSPSCSPAVASKSPLGPAVNHSLSHSDKHSRSCSQSADAV</sequence>
<evidence type="ECO:0000256" key="1">
    <source>
        <dbReference type="ARBA" id="ARBA00004123"/>
    </source>
</evidence>
<evidence type="ECO:0000313" key="13">
    <source>
        <dbReference type="EMBL" id="KAH7373185.1"/>
    </source>
</evidence>
<feature type="compositionally biased region" description="Low complexity" evidence="10">
    <location>
        <begin position="122"/>
        <end position="137"/>
    </location>
</feature>
<proteinExistence type="predicted"/>
<reference evidence="13" key="1">
    <citation type="submission" date="2021-08" db="EMBL/GenBank/DDBJ databases">
        <title>WGS assembly of Ceratopteris richardii.</title>
        <authorList>
            <person name="Marchant D.B."/>
            <person name="Chen G."/>
            <person name="Jenkins J."/>
            <person name="Shu S."/>
            <person name="Leebens-Mack J."/>
            <person name="Grimwood J."/>
            <person name="Schmutz J."/>
            <person name="Soltis P."/>
            <person name="Soltis D."/>
            <person name="Chen Z.-H."/>
        </authorList>
    </citation>
    <scope>NUCLEOTIDE SEQUENCE</scope>
    <source>
        <strain evidence="13">Whitten #5841</strain>
        <tissue evidence="13">Leaf</tissue>
    </source>
</reference>
<dbReference type="EMBL" id="CM035422">
    <property type="protein sequence ID" value="KAH7373185.1"/>
    <property type="molecule type" value="Genomic_DNA"/>
</dbReference>
<dbReference type="SMART" id="SM00360">
    <property type="entry name" value="RRM"/>
    <property type="match status" value="1"/>
</dbReference>
<feature type="domain" description="CCHC-type" evidence="12">
    <location>
        <begin position="84"/>
        <end position="98"/>
    </location>
</feature>
<dbReference type="OMA" id="TNGMTYN"/>
<dbReference type="InterPro" id="IPR001878">
    <property type="entry name" value="Znf_CCHC"/>
</dbReference>
<comment type="caution">
    <text evidence="13">The sequence shown here is derived from an EMBL/GenBank/DDBJ whole genome shotgun (WGS) entry which is preliminary data.</text>
</comment>
<dbReference type="InterPro" id="IPR036875">
    <property type="entry name" value="Znf_CCHC_sf"/>
</dbReference>
<keyword evidence="2" id="KW-0507">mRNA processing</keyword>
<dbReference type="SMART" id="SM00343">
    <property type="entry name" value="ZnF_C2HC"/>
    <property type="match status" value="1"/>
</dbReference>
<evidence type="ECO:0000313" key="14">
    <source>
        <dbReference type="Proteomes" id="UP000825935"/>
    </source>
</evidence>
<feature type="compositionally biased region" description="Basic residues" evidence="10">
    <location>
        <begin position="109"/>
        <end position="121"/>
    </location>
</feature>
<evidence type="ECO:0000256" key="8">
    <source>
        <dbReference type="PROSITE-ProRule" id="PRU00047"/>
    </source>
</evidence>
<dbReference type="AlphaFoldDB" id="A0A8T2SXS0"/>
<accession>A0A8T2SXS0</accession>
<feature type="compositionally biased region" description="Basic residues" evidence="10">
    <location>
        <begin position="138"/>
        <end position="157"/>
    </location>
</feature>
<evidence type="ECO:0000256" key="6">
    <source>
        <dbReference type="ARBA" id="ARBA00023187"/>
    </source>
</evidence>
<feature type="region of interest" description="Disordered" evidence="10">
    <location>
        <begin position="108"/>
        <end position="243"/>
    </location>
</feature>
<dbReference type="FunFam" id="3.30.70.330:FF:000214">
    <property type="entry name" value="Serine/arginine-rich splicing factor 7"/>
    <property type="match status" value="1"/>
</dbReference>
<dbReference type="InterPro" id="IPR000504">
    <property type="entry name" value="RRM_dom"/>
</dbReference>
<evidence type="ECO:0000256" key="10">
    <source>
        <dbReference type="SAM" id="MobiDB-lite"/>
    </source>
</evidence>
<keyword evidence="4 8" id="KW-0863">Zinc-finger</keyword>
<dbReference type="GO" id="GO:0005634">
    <property type="term" value="C:nucleus"/>
    <property type="evidence" value="ECO:0007669"/>
    <property type="project" value="UniProtKB-SubCell"/>
</dbReference>
<dbReference type="GO" id="GO:0000398">
    <property type="term" value="P:mRNA splicing, via spliceosome"/>
    <property type="evidence" value="ECO:0007669"/>
    <property type="project" value="UniProtKB-ARBA"/>
</dbReference>
<evidence type="ECO:0000256" key="4">
    <source>
        <dbReference type="ARBA" id="ARBA00022771"/>
    </source>
</evidence>
<dbReference type="Pfam" id="PF00076">
    <property type="entry name" value="RRM_1"/>
    <property type="match status" value="1"/>
</dbReference>